<dbReference type="PANTHER" id="PTHR13061">
    <property type="entry name" value="DYNACTIN SUBUNIT P25"/>
    <property type="match status" value="1"/>
</dbReference>
<evidence type="ECO:0000313" key="1">
    <source>
        <dbReference type="EMBL" id="TCP02254.1"/>
    </source>
</evidence>
<evidence type="ECO:0000313" key="2">
    <source>
        <dbReference type="Proteomes" id="UP000295106"/>
    </source>
</evidence>
<dbReference type="GO" id="GO:0016740">
    <property type="term" value="F:transferase activity"/>
    <property type="evidence" value="ECO:0007669"/>
    <property type="project" value="UniProtKB-KW"/>
</dbReference>
<dbReference type="CDD" id="cd04645">
    <property type="entry name" value="LbH_gamma_CA_like"/>
    <property type="match status" value="1"/>
</dbReference>
<dbReference type="PANTHER" id="PTHR13061:SF29">
    <property type="entry name" value="GAMMA CARBONIC ANHYDRASE-LIKE 1, MITOCHONDRIAL-RELATED"/>
    <property type="match status" value="1"/>
</dbReference>
<dbReference type="AlphaFoldDB" id="A0A4R2MCT8"/>
<comment type="caution">
    <text evidence="1">The sequence shown here is derived from an EMBL/GenBank/DDBJ whole genome shotgun (WGS) entry which is preliminary data.</text>
</comment>
<dbReference type="Gene3D" id="2.160.10.10">
    <property type="entry name" value="Hexapeptide repeat proteins"/>
    <property type="match status" value="1"/>
</dbReference>
<name>A0A4R2MCT8_RUBGE</name>
<keyword evidence="1" id="KW-0808">Transferase</keyword>
<dbReference type="OrthoDB" id="9803036at2"/>
<dbReference type="InterPro" id="IPR011004">
    <property type="entry name" value="Trimer_LpxA-like_sf"/>
</dbReference>
<gene>
    <name evidence="1" type="ORF">EV684_107260</name>
</gene>
<dbReference type="InterPro" id="IPR047324">
    <property type="entry name" value="LbH_gamma_CA-like"/>
</dbReference>
<proteinExistence type="predicted"/>
<dbReference type="GeneID" id="99686131"/>
<dbReference type="InterPro" id="IPR050484">
    <property type="entry name" value="Transf_Hexapept/Carb_Anhydrase"/>
</dbReference>
<dbReference type="Proteomes" id="UP000295106">
    <property type="component" value="Unassembled WGS sequence"/>
</dbReference>
<reference evidence="1 2" key="1">
    <citation type="submission" date="2019-03" db="EMBL/GenBank/DDBJ databases">
        <title>Genomic Encyclopedia of Type Strains, Phase IV (KMG-IV): sequencing the most valuable type-strain genomes for metagenomic binning, comparative biology and taxonomic classification.</title>
        <authorList>
            <person name="Goeker M."/>
        </authorList>
    </citation>
    <scope>NUCLEOTIDE SEQUENCE [LARGE SCALE GENOMIC DNA]</scope>
    <source>
        <strain evidence="1 2">DSM 1709</strain>
    </source>
</reference>
<organism evidence="1 2">
    <name type="scientific">Rubrivivax gelatinosus</name>
    <name type="common">Rhodocyclus gelatinosus</name>
    <name type="synonym">Rhodopseudomonas gelatinosa</name>
    <dbReference type="NCBI Taxonomy" id="28068"/>
    <lineage>
        <taxon>Bacteria</taxon>
        <taxon>Pseudomonadati</taxon>
        <taxon>Pseudomonadota</taxon>
        <taxon>Betaproteobacteria</taxon>
        <taxon>Burkholderiales</taxon>
        <taxon>Sphaerotilaceae</taxon>
        <taxon>Rubrivivax</taxon>
    </lineage>
</organism>
<dbReference type="SUPFAM" id="SSF51161">
    <property type="entry name" value="Trimeric LpxA-like enzymes"/>
    <property type="match status" value="1"/>
</dbReference>
<sequence length="174" mass="17915">MAVYRLGDAVPRIDATAWVAETATVIGRVALEPGASVWYGAVLRGDNDWITVGRDSNVQDGSVLHTDAGIPLVVGCRVTIGHKVVLHGCTIGDGSLVGMGAVLLNGARIGAGCIVGAGALVTEGKEFADGSLIVGAPAKVVRTLTPEQSARLALSAAHYVNNAARHREQLERIG</sequence>
<dbReference type="EMBL" id="SLXD01000007">
    <property type="protein sequence ID" value="TCP02254.1"/>
    <property type="molecule type" value="Genomic_DNA"/>
</dbReference>
<accession>A0A4R2MCT8</accession>
<dbReference type="InterPro" id="IPR001451">
    <property type="entry name" value="Hexapep"/>
</dbReference>
<protein>
    <submittedName>
        <fullName evidence="1">Carbonic anhydrase/acetyltransferase-like protein (Isoleucine patch superfamily)</fullName>
    </submittedName>
</protein>
<dbReference type="Pfam" id="PF00132">
    <property type="entry name" value="Hexapep"/>
    <property type="match status" value="1"/>
</dbReference>
<dbReference type="RefSeq" id="WP_132647705.1">
    <property type="nucleotide sequence ID" value="NZ_CP181386.1"/>
</dbReference>